<dbReference type="FunFam" id="1.10.510.10:FF:000453">
    <property type="entry name" value="LRR receptor-like serine/threonine-protein kinase HSL2"/>
    <property type="match status" value="1"/>
</dbReference>
<evidence type="ECO:0000256" key="17">
    <source>
        <dbReference type="SAM" id="Phobius"/>
    </source>
</evidence>
<dbReference type="PANTHER" id="PTHR45974:SF266">
    <property type="entry name" value="LEUCINE-RICH REPEAT RECEPTOR PROTEIN KINASE HPCA1"/>
    <property type="match status" value="1"/>
</dbReference>
<dbReference type="Pfam" id="PF07714">
    <property type="entry name" value="PK_Tyr_Ser-Thr"/>
    <property type="match status" value="1"/>
</dbReference>
<reference evidence="19" key="1">
    <citation type="submission" date="2019-11" db="EMBL/GenBank/DDBJ databases">
        <authorList>
            <person name="Liu Y."/>
            <person name="Hou J."/>
            <person name="Li T.-Q."/>
            <person name="Guan C.-H."/>
            <person name="Wu X."/>
            <person name="Wu H.-Z."/>
            <person name="Ling F."/>
            <person name="Zhang R."/>
            <person name="Shi X.-G."/>
            <person name="Ren J.-P."/>
            <person name="Chen E.-F."/>
            <person name="Sun J.-M."/>
        </authorList>
    </citation>
    <scope>NUCLEOTIDE SEQUENCE</scope>
    <source>
        <strain evidence="19">Adult_tree_wgs_1</strain>
        <tissue evidence="19">Leaves</tissue>
    </source>
</reference>
<keyword evidence="13 17" id="KW-0472">Membrane</keyword>
<dbReference type="InterPro" id="IPR032675">
    <property type="entry name" value="LRR_dom_sf"/>
</dbReference>
<dbReference type="InterPro" id="IPR011009">
    <property type="entry name" value="Kinase-like_dom_sf"/>
</dbReference>
<dbReference type="GO" id="GO:0004674">
    <property type="term" value="F:protein serine/threonine kinase activity"/>
    <property type="evidence" value="ECO:0007669"/>
    <property type="project" value="UniProtKB-KW"/>
</dbReference>
<evidence type="ECO:0000256" key="8">
    <source>
        <dbReference type="ARBA" id="ARBA00022737"/>
    </source>
</evidence>
<gene>
    <name evidence="19" type="ORF">RHSIM_Rhsim11G0114400</name>
</gene>
<evidence type="ECO:0000256" key="7">
    <source>
        <dbReference type="ARBA" id="ARBA00022729"/>
    </source>
</evidence>
<comment type="subcellular location">
    <subcellularLocation>
        <location evidence="1">Membrane</location>
        <topology evidence="1">Single-pass type I membrane protein</topology>
    </subcellularLocation>
</comment>
<comment type="caution">
    <text evidence="19">The sequence shown here is derived from an EMBL/GenBank/DDBJ whole genome shotgun (WGS) entry which is preliminary data.</text>
</comment>
<dbReference type="PROSITE" id="PS00107">
    <property type="entry name" value="PROTEIN_KINASE_ATP"/>
    <property type="match status" value="1"/>
</dbReference>
<keyword evidence="8" id="KW-0677">Repeat</keyword>
<keyword evidence="4" id="KW-0433">Leucine-rich repeat</keyword>
<keyword evidence="10" id="KW-0418">Kinase</keyword>
<keyword evidence="3" id="KW-0723">Serine/threonine-protein kinase</keyword>
<name>A0A834G8A6_RHOSS</name>
<dbReference type="Proteomes" id="UP000626092">
    <property type="component" value="Unassembled WGS sequence"/>
</dbReference>
<evidence type="ECO:0000256" key="9">
    <source>
        <dbReference type="ARBA" id="ARBA00022741"/>
    </source>
</evidence>
<dbReference type="EMBL" id="WJXA01000011">
    <property type="protein sequence ID" value="KAF7127803.1"/>
    <property type="molecule type" value="Genomic_DNA"/>
</dbReference>
<keyword evidence="6 17" id="KW-0812">Transmembrane</keyword>
<evidence type="ECO:0000256" key="11">
    <source>
        <dbReference type="ARBA" id="ARBA00022840"/>
    </source>
</evidence>
<evidence type="ECO:0000256" key="6">
    <source>
        <dbReference type="ARBA" id="ARBA00022692"/>
    </source>
</evidence>
<evidence type="ECO:0000256" key="3">
    <source>
        <dbReference type="ARBA" id="ARBA00022527"/>
    </source>
</evidence>
<dbReference type="CDD" id="cd14066">
    <property type="entry name" value="STKc_IRAK"/>
    <property type="match status" value="1"/>
</dbReference>
<dbReference type="FunFam" id="3.30.200.20:FF:000328">
    <property type="entry name" value="Leucine-rich repeat protein kinase family protein"/>
    <property type="match status" value="1"/>
</dbReference>
<dbReference type="Pfam" id="PF00560">
    <property type="entry name" value="LRR_1"/>
    <property type="match status" value="4"/>
</dbReference>
<evidence type="ECO:0000256" key="4">
    <source>
        <dbReference type="ARBA" id="ARBA00022614"/>
    </source>
</evidence>
<keyword evidence="5" id="KW-0808">Transferase</keyword>
<dbReference type="InterPro" id="IPR000719">
    <property type="entry name" value="Prot_kinase_dom"/>
</dbReference>
<keyword evidence="14" id="KW-0675">Receptor</keyword>
<feature type="transmembrane region" description="Helical" evidence="17">
    <location>
        <begin position="371"/>
        <end position="396"/>
    </location>
</feature>
<evidence type="ECO:0000256" key="12">
    <source>
        <dbReference type="ARBA" id="ARBA00022989"/>
    </source>
</evidence>
<sequence>MPGETHHRIGLGLTRVAAVGKEFSAPIHASHLWNTGLTGQLSGDIAQLSELQMLVLEGCGFFGPIPGTLGSLQQLRYLVLNSNNFSGSIPPAIGNLSKLYWLDLANNDLSGTIPVSSGATPGLDMLFAYLHSNIKKEAFVGEMRLFENNQLNGSIPSQLALVQTLEVVRLDGNLLTGSVPSQFSNLINVNVLYLSNNQLSGPFPNLSTMNYLDYVDLSNNTFDTSVIPSWLSNLQSLTTIVMENTTLNGSVPSALFSLPQLQTVAPPFSDLGNSTIYTTLQSSLVSCFQSNQLPVDSVSLSNPTTNTDNYLVISLEVFPSGQDSFNRTGISGIASVLSNQIFNSSGYGPYYFIGNPYSNFAEGSAGKSSNIGIIIGAAVGGSVLLLLALLAGFYAFSQKRRAEKADKVNNPFASWDPNTTSGGVPMLKGARCFSYDELKRYTNNFAEANCIGAGGYGKVYRGTLPDGQLVAIKRAQQGSMQGGLEFKTEIELLSRVHHKNVVGLMGFCFDEAEQMLVYEYIANGTLNESLSGKTGIRLDWMRRLRIALGAARGLQYLHELANPPIIHRDIKSNNILLDESLNAKVSDFGLSKSVPISEKTHISTQVKGTMGYMDPEYYMTQQLTEKSDVYSFGVVLLEIVTARQPIEKGKHVVREVRQRMERDKVLYSLDEILDPVILAPTPKGLEKFVDLAMSCVEEEGARRPVMGAVVKEIENVVQINGLNPNADSASSSATYEGDSKGYNHPYTDDSLFVYSGVFPLASN</sequence>
<dbReference type="GO" id="GO:0016020">
    <property type="term" value="C:membrane"/>
    <property type="evidence" value="ECO:0007669"/>
    <property type="project" value="UniProtKB-SubCell"/>
</dbReference>
<evidence type="ECO:0000256" key="5">
    <source>
        <dbReference type="ARBA" id="ARBA00022679"/>
    </source>
</evidence>
<dbReference type="InterPro" id="IPR017441">
    <property type="entry name" value="Protein_kinase_ATP_BS"/>
</dbReference>
<evidence type="ECO:0000256" key="13">
    <source>
        <dbReference type="ARBA" id="ARBA00023136"/>
    </source>
</evidence>
<dbReference type="AlphaFoldDB" id="A0A834G8A6"/>
<dbReference type="Gene3D" id="3.80.10.10">
    <property type="entry name" value="Ribonuclease Inhibitor"/>
    <property type="match status" value="2"/>
</dbReference>
<evidence type="ECO:0000256" key="16">
    <source>
        <dbReference type="PROSITE-ProRule" id="PRU10141"/>
    </source>
</evidence>
<keyword evidence="9 16" id="KW-0547">Nucleotide-binding</keyword>
<keyword evidence="15" id="KW-0325">Glycoprotein</keyword>
<evidence type="ECO:0000256" key="1">
    <source>
        <dbReference type="ARBA" id="ARBA00004479"/>
    </source>
</evidence>
<dbReference type="SUPFAM" id="SSF52058">
    <property type="entry name" value="L domain-like"/>
    <property type="match status" value="1"/>
</dbReference>
<accession>A0A834G8A6</accession>
<dbReference type="InterPro" id="IPR008271">
    <property type="entry name" value="Ser/Thr_kinase_AS"/>
</dbReference>
<keyword evidence="11 16" id="KW-0067">ATP-binding</keyword>
<dbReference type="PROSITE" id="PS50011">
    <property type="entry name" value="PROTEIN_KINASE_DOM"/>
    <property type="match status" value="1"/>
</dbReference>
<evidence type="ECO:0000256" key="2">
    <source>
        <dbReference type="ARBA" id="ARBA00012513"/>
    </source>
</evidence>
<feature type="domain" description="Protein kinase" evidence="18">
    <location>
        <begin position="445"/>
        <end position="717"/>
    </location>
</feature>
<evidence type="ECO:0000259" key="18">
    <source>
        <dbReference type="PROSITE" id="PS50011"/>
    </source>
</evidence>
<evidence type="ECO:0000313" key="19">
    <source>
        <dbReference type="EMBL" id="KAF7127803.1"/>
    </source>
</evidence>
<dbReference type="FunFam" id="3.80.10.10:FF:000041">
    <property type="entry name" value="LRR receptor-like serine/threonine-protein kinase ERECTA"/>
    <property type="match status" value="1"/>
</dbReference>
<dbReference type="SUPFAM" id="SSF56112">
    <property type="entry name" value="Protein kinase-like (PK-like)"/>
    <property type="match status" value="1"/>
</dbReference>
<protein>
    <recommendedName>
        <fullName evidence="2">non-specific serine/threonine protein kinase</fullName>
        <ecNumber evidence="2">2.7.11.1</ecNumber>
    </recommendedName>
</protein>
<dbReference type="OrthoDB" id="2015206at2759"/>
<dbReference type="InterPro" id="IPR001245">
    <property type="entry name" value="Ser-Thr/Tyr_kinase_cat_dom"/>
</dbReference>
<evidence type="ECO:0000256" key="14">
    <source>
        <dbReference type="ARBA" id="ARBA00023170"/>
    </source>
</evidence>
<dbReference type="EC" id="2.7.11.1" evidence="2"/>
<keyword evidence="12 17" id="KW-1133">Transmembrane helix</keyword>
<evidence type="ECO:0000256" key="15">
    <source>
        <dbReference type="ARBA" id="ARBA00023180"/>
    </source>
</evidence>
<proteinExistence type="predicted"/>
<evidence type="ECO:0000313" key="20">
    <source>
        <dbReference type="Proteomes" id="UP000626092"/>
    </source>
</evidence>
<keyword evidence="7" id="KW-0732">Signal</keyword>
<dbReference type="InterPro" id="IPR001611">
    <property type="entry name" value="Leu-rich_rpt"/>
</dbReference>
<evidence type="ECO:0000256" key="10">
    <source>
        <dbReference type="ARBA" id="ARBA00022777"/>
    </source>
</evidence>
<dbReference type="PANTHER" id="PTHR45974">
    <property type="entry name" value="RECEPTOR-LIKE PROTEIN 55"/>
    <property type="match status" value="1"/>
</dbReference>
<organism evidence="19 20">
    <name type="scientific">Rhododendron simsii</name>
    <name type="common">Sims's rhododendron</name>
    <dbReference type="NCBI Taxonomy" id="118357"/>
    <lineage>
        <taxon>Eukaryota</taxon>
        <taxon>Viridiplantae</taxon>
        <taxon>Streptophyta</taxon>
        <taxon>Embryophyta</taxon>
        <taxon>Tracheophyta</taxon>
        <taxon>Spermatophyta</taxon>
        <taxon>Magnoliopsida</taxon>
        <taxon>eudicotyledons</taxon>
        <taxon>Gunneridae</taxon>
        <taxon>Pentapetalae</taxon>
        <taxon>asterids</taxon>
        <taxon>Ericales</taxon>
        <taxon>Ericaceae</taxon>
        <taxon>Ericoideae</taxon>
        <taxon>Rhodoreae</taxon>
        <taxon>Rhododendron</taxon>
    </lineage>
</organism>
<keyword evidence="20" id="KW-1185">Reference proteome</keyword>
<dbReference type="SMART" id="SM00220">
    <property type="entry name" value="S_TKc"/>
    <property type="match status" value="1"/>
</dbReference>
<dbReference type="Gene3D" id="1.10.510.10">
    <property type="entry name" value="Transferase(Phosphotransferase) domain 1"/>
    <property type="match status" value="1"/>
</dbReference>
<feature type="binding site" evidence="16">
    <location>
        <position position="473"/>
    </location>
    <ligand>
        <name>ATP</name>
        <dbReference type="ChEBI" id="CHEBI:30616"/>
    </ligand>
</feature>
<dbReference type="GO" id="GO:0005524">
    <property type="term" value="F:ATP binding"/>
    <property type="evidence" value="ECO:0007669"/>
    <property type="project" value="UniProtKB-UniRule"/>
</dbReference>
<dbReference type="PROSITE" id="PS00108">
    <property type="entry name" value="PROTEIN_KINASE_ST"/>
    <property type="match status" value="1"/>
</dbReference>
<dbReference type="Gene3D" id="3.30.200.20">
    <property type="entry name" value="Phosphorylase Kinase, domain 1"/>
    <property type="match status" value="1"/>
</dbReference>